<gene>
    <name evidence="7" type="primary">speA</name>
    <name evidence="7" type="ORF">ERS852406_00761</name>
</gene>
<dbReference type="InterPro" id="IPR036633">
    <property type="entry name" value="Prn/Lys/Arg_de-COase_C_sf"/>
</dbReference>
<dbReference type="PANTHER" id="PTHR43277:SF4">
    <property type="entry name" value="ARGININE DECARBOXYLASE"/>
    <property type="match status" value="1"/>
</dbReference>
<dbReference type="PANTHER" id="PTHR43277">
    <property type="entry name" value="ARGININE DECARBOXYLASE"/>
    <property type="match status" value="1"/>
</dbReference>
<organism evidence="7 8">
    <name type="scientific">Fusicatenibacter saccharivorans</name>
    <dbReference type="NCBI Taxonomy" id="1150298"/>
    <lineage>
        <taxon>Bacteria</taxon>
        <taxon>Bacillati</taxon>
        <taxon>Bacillota</taxon>
        <taxon>Clostridia</taxon>
        <taxon>Lachnospirales</taxon>
        <taxon>Lachnospiraceae</taxon>
        <taxon>Fusicatenibacter</taxon>
    </lineage>
</organism>
<dbReference type="EMBL" id="CYYV01000003">
    <property type="protein sequence ID" value="CUN82736.1"/>
    <property type="molecule type" value="Genomic_DNA"/>
</dbReference>
<evidence type="ECO:0000256" key="5">
    <source>
        <dbReference type="ARBA" id="ARBA00023239"/>
    </source>
</evidence>
<dbReference type="EC" id="4.1.1.19" evidence="7"/>
<evidence type="ECO:0000313" key="7">
    <source>
        <dbReference type="EMBL" id="CUN82736.1"/>
    </source>
</evidence>
<dbReference type="Pfam" id="PF01276">
    <property type="entry name" value="OKR_DC_1"/>
    <property type="match status" value="1"/>
</dbReference>
<dbReference type="Gene3D" id="3.90.100.10">
    <property type="entry name" value="Orn/Lys/Arg decarboxylase, C-terminal domain"/>
    <property type="match status" value="1"/>
</dbReference>
<dbReference type="Proteomes" id="UP000095706">
    <property type="component" value="Unassembled WGS sequence"/>
</dbReference>
<evidence type="ECO:0000256" key="2">
    <source>
        <dbReference type="ARBA" id="ARBA00010671"/>
    </source>
</evidence>
<name>A0A174A5D5_9FIRM</name>
<proteinExistence type="inferred from homology"/>
<dbReference type="SUPFAM" id="SSF53383">
    <property type="entry name" value="PLP-dependent transferases"/>
    <property type="match status" value="1"/>
</dbReference>
<keyword evidence="4" id="KW-0663">Pyridoxal phosphate</keyword>
<keyword evidence="3" id="KW-0210">Decarboxylase</keyword>
<dbReference type="Pfam" id="PF03711">
    <property type="entry name" value="OKR_DC_1_C"/>
    <property type="match status" value="1"/>
</dbReference>
<dbReference type="GO" id="GO:0008792">
    <property type="term" value="F:arginine decarboxylase activity"/>
    <property type="evidence" value="ECO:0007669"/>
    <property type="project" value="UniProtKB-EC"/>
</dbReference>
<evidence type="ECO:0000256" key="4">
    <source>
        <dbReference type="ARBA" id="ARBA00022898"/>
    </source>
</evidence>
<dbReference type="Gene3D" id="3.40.640.10">
    <property type="entry name" value="Type I PLP-dependent aspartate aminotransferase-like (Major domain)"/>
    <property type="match status" value="1"/>
</dbReference>
<keyword evidence="5 7" id="KW-0456">Lyase</keyword>
<dbReference type="InterPro" id="IPR052357">
    <property type="entry name" value="Orn_Lys_Arg_decarboxylase-I"/>
</dbReference>
<comment type="similarity">
    <text evidence="2">Belongs to the Orn/Lys/Arg decarboxylase class-I family.</text>
</comment>
<dbReference type="PROSITE" id="PS00703">
    <property type="entry name" value="OKR_DC_1"/>
    <property type="match status" value="1"/>
</dbReference>
<evidence type="ECO:0000259" key="6">
    <source>
        <dbReference type="PROSITE" id="PS00703"/>
    </source>
</evidence>
<comment type="cofactor">
    <cofactor evidence="1">
        <name>pyridoxal 5'-phosphate</name>
        <dbReference type="ChEBI" id="CHEBI:597326"/>
    </cofactor>
</comment>
<dbReference type="CDD" id="cd00615">
    <property type="entry name" value="Orn_deC_like"/>
    <property type="match status" value="1"/>
</dbReference>
<dbReference type="AlphaFoldDB" id="A0A174A5D5"/>
<dbReference type="InterPro" id="IPR008286">
    <property type="entry name" value="Prn/Lys/Arg_de-COase_C"/>
</dbReference>
<evidence type="ECO:0000256" key="1">
    <source>
        <dbReference type="ARBA" id="ARBA00001933"/>
    </source>
</evidence>
<dbReference type="InterPro" id="IPR015424">
    <property type="entry name" value="PyrdxlP-dep_Trfase"/>
</dbReference>
<reference evidence="7 8" key="1">
    <citation type="submission" date="2015-09" db="EMBL/GenBank/DDBJ databases">
        <authorList>
            <consortium name="Pathogen Informatics"/>
        </authorList>
    </citation>
    <scope>NUCLEOTIDE SEQUENCE [LARGE SCALE GENOMIC DNA]</scope>
    <source>
        <strain evidence="7 8">2789STDY5608849</strain>
    </source>
</reference>
<evidence type="ECO:0000313" key="8">
    <source>
        <dbReference type="Proteomes" id="UP000095706"/>
    </source>
</evidence>
<feature type="domain" description="Orn/Lys/Arg decarboxylases family 1 pyridoxal-P attachment site" evidence="6">
    <location>
        <begin position="218"/>
        <end position="232"/>
    </location>
</feature>
<dbReference type="InterPro" id="IPR015421">
    <property type="entry name" value="PyrdxlP-dep_Trfase_major"/>
</dbReference>
<accession>A0A174A5D5</accession>
<dbReference type="SUPFAM" id="SSF55904">
    <property type="entry name" value="Ornithine decarboxylase C-terminal domain"/>
    <property type="match status" value="1"/>
</dbReference>
<evidence type="ECO:0000256" key="3">
    <source>
        <dbReference type="ARBA" id="ARBA00022793"/>
    </source>
</evidence>
<protein>
    <submittedName>
        <fullName evidence="7">Arginine decarboxylase</fullName>
        <ecNumber evidence="7">4.1.1.19</ecNumber>
    </submittedName>
</protein>
<dbReference type="RefSeq" id="WP_055226478.1">
    <property type="nucleotide sequence ID" value="NZ_CYYV01000003.1"/>
</dbReference>
<sequence length="486" mass="53542">MDQNRMPLVEALQQFREEAPAYFRIPGHRFERGLDEALNGASLAAYDLSEAEGLDDLHHAEGVIAEAQRLAAETWKAKKTFFLVNGTTCGNEAMVLSSVKEGEKIIVPRNVHKSVLMGLILCGATPVYVMPEYSTKWQMWGGVTPETIEKAFAETPDAKAVLLVSPTYYGLCSDLQAIAEICHCHNAALLVDEAHGSHLYFSEQLPLGALESGADACAQSIHKTAGSFTQSSFLSLGSGRLDEERVAANLQMVQSTSPSYLLMASLDAARRGMALHGKERMERALELGQRARQELAKIKGIEVLGTEMEGTCGVWKIDPTRLVFSARELGISGYDLQVRLYEEYRVSTELADEENVVCVITWANSEEDITRLIDALAGISAAESGKTAGRTKFTEKQWLFRSLPEMVKTPREAYFAEKEAVPFAEAEGRIAAEMAAPYPPGIPLICPGERYSREMLELMRQYKADGCEFHGPSDASLEVLYVLKEE</sequence>
<dbReference type="InterPro" id="IPR000310">
    <property type="entry name" value="Orn/Lys/Arg_deCO2ase_major_dom"/>
</dbReference>